<keyword evidence="4" id="KW-0808">Transferase</keyword>
<accession>A0A0U2V1V9</accession>
<dbReference type="PROSITE" id="PS50011">
    <property type="entry name" value="PROTEIN_KINASE_DOM"/>
    <property type="match status" value="1"/>
</dbReference>
<sequence>MVEEFFNGQYEVKKFLGEGSFAEVYLVKHVFLDDLRAMKVIKQPLNENFDNKNVFNEVMLATQLRHQNIISIYDAGIISQDSGINKAYFVMEYVPGGDLQQYLNSFINSNLSLSVHRCLNLMKQILQGLNVLHSSNPVIVHRDLKLNNILLSYNECGDIVIKISDLGFAKEVSTEISDIDVAGTRPYMAPESFRKVISTATDIYAVGVIFYQLLTNNYPYDIEKFSLEEIIRGKPWNVSLKAPSDYNDNVPKKLDEIVFKSLDSNPENRYQNASEFLDDIELIMTEFSDDKIPIIKEDYVDENSEYIINENLKKAFKLAKCENRLNDAIEILEKEIIGNYDVRQCYGETLRMWKSKRPDLKLISKAFSINLRGDNYVLSSNLLKEAIAYNPGMKNKYGHYLELWRIFIDLSKYGNLIKAVMSLEELMDSNNEINEGYINIIDILKTFSIDVMVNESIRLVNLNNLDDGSKLMEFAIVCDSRLKSKYAYKLSLWKQNMNLHFKTINDFNNCNTVDYAIDLGTVDSTVAYCNNGNPIIIKNYKTGNEITPSAILIDEENNLKVGEIARTEIINNSKNAVSEFKGNMGFSIPFKFEKSSRVLFPEELSAEVLKELRVSVFNQCRVNLEDVVICCPANSNPMKTKAINDAIDLAGFKSHNLILEPIAVAFAYNLKSSHKDNGIWMIYDLGGGTFNVSLIEDNGDEIEKLATTGLDNLGGKTLDWKVVEDIFIPKISMDLNLNDFNLNNSKYSEIFSKLKTAAEKSKKDLSISTKSNICINNLFDNYDFIFTLTRDDFKEVICPLIKVTLDLCKNLLNEKDFSSKDIDKIILVGGSCLSPVVKDLIKEEFDIPLEYSIDPLTVVAKGAAIYAGTIEKTIIETTVNEFSLILNKEKDIISGRAFASDNKFSFLGFDIEFLNQKTAESLKIPLNIDGEFMVKLKEGDYSINIYDSGDIVNIDEKSPNQLISGEMLIPYFKHTFSLKYSEITYKKLFKQYIELLKQVNFLKENDSFNENDILEYIERMFEIAQKDKRALNQVEIYLNYIKKTSSDLLNNLNFSNLLDNVINKINIAKRDSLFYVDDLKDKLKLAVDDKDINILNDIHYQLIERYVLLNKNDVIKECFFNLIYDGIYSQYPDELIKRAIAAINDSDYNLLSVLVNELYELDGRNSLLDK</sequence>
<dbReference type="InterPro" id="IPR013126">
    <property type="entry name" value="Hsp_70_fam"/>
</dbReference>
<evidence type="ECO:0000313" key="5">
    <source>
        <dbReference type="Proteomes" id="UP000067738"/>
    </source>
</evidence>
<dbReference type="GO" id="GO:0140662">
    <property type="term" value="F:ATP-dependent protein folding chaperone"/>
    <property type="evidence" value="ECO:0007669"/>
    <property type="project" value="InterPro"/>
</dbReference>
<evidence type="ECO:0000259" key="3">
    <source>
        <dbReference type="PROSITE" id="PS50011"/>
    </source>
</evidence>
<dbReference type="Gene3D" id="3.30.200.20">
    <property type="entry name" value="Phosphorylase Kinase, domain 1"/>
    <property type="match status" value="1"/>
</dbReference>
<dbReference type="PROSITE" id="PS00107">
    <property type="entry name" value="PROTEIN_KINASE_ATP"/>
    <property type="match status" value="1"/>
</dbReference>
<dbReference type="Gene3D" id="3.90.640.10">
    <property type="entry name" value="Actin, Chain A, domain 4"/>
    <property type="match status" value="1"/>
</dbReference>
<dbReference type="InterPro" id="IPR011009">
    <property type="entry name" value="Kinase-like_dom_sf"/>
</dbReference>
<keyword evidence="5" id="KW-1185">Reference proteome</keyword>
<dbReference type="InterPro" id="IPR043129">
    <property type="entry name" value="ATPase_NBD"/>
</dbReference>
<keyword evidence="2" id="KW-0067">ATP-binding</keyword>
<dbReference type="PANTHER" id="PTHR19375">
    <property type="entry name" value="HEAT SHOCK PROTEIN 70KDA"/>
    <property type="match status" value="1"/>
</dbReference>
<gene>
    <name evidence="4" type="ORF">sm9_0701</name>
</gene>
<evidence type="ECO:0000313" key="4">
    <source>
        <dbReference type="EMBL" id="ALT68498.1"/>
    </source>
</evidence>
<dbReference type="CDD" id="cd14014">
    <property type="entry name" value="STKc_PknB_like"/>
    <property type="match status" value="1"/>
</dbReference>
<proteinExistence type="predicted"/>
<evidence type="ECO:0000256" key="2">
    <source>
        <dbReference type="ARBA" id="ARBA00022840"/>
    </source>
</evidence>
<dbReference type="AlphaFoldDB" id="A0A0U2V1V9"/>
<organism evidence="4 5">
    <name type="scientific">Methanobrevibacter millerae</name>
    <dbReference type="NCBI Taxonomy" id="230361"/>
    <lineage>
        <taxon>Archaea</taxon>
        <taxon>Methanobacteriati</taxon>
        <taxon>Methanobacteriota</taxon>
        <taxon>Methanomada group</taxon>
        <taxon>Methanobacteria</taxon>
        <taxon>Methanobacteriales</taxon>
        <taxon>Methanobacteriaceae</taxon>
        <taxon>Methanobrevibacter</taxon>
    </lineage>
</organism>
<dbReference type="PRINTS" id="PR00301">
    <property type="entry name" value="HEATSHOCK70"/>
</dbReference>
<name>A0A0U2V1V9_9EURY</name>
<feature type="domain" description="Protein kinase" evidence="3">
    <location>
        <begin position="10"/>
        <end position="282"/>
    </location>
</feature>
<dbReference type="Proteomes" id="UP000067738">
    <property type="component" value="Chromosome"/>
</dbReference>
<dbReference type="SUPFAM" id="SSF53067">
    <property type="entry name" value="Actin-like ATPase domain"/>
    <property type="match status" value="2"/>
</dbReference>
<dbReference type="InterPro" id="IPR008271">
    <property type="entry name" value="Ser/Thr_kinase_AS"/>
</dbReference>
<dbReference type="SUPFAM" id="SSF56112">
    <property type="entry name" value="Protein kinase-like (PK-like)"/>
    <property type="match status" value="1"/>
</dbReference>
<dbReference type="PROSITE" id="PS00108">
    <property type="entry name" value="PROTEIN_KINASE_ST"/>
    <property type="match status" value="1"/>
</dbReference>
<dbReference type="InterPro" id="IPR017441">
    <property type="entry name" value="Protein_kinase_ATP_BS"/>
</dbReference>
<dbReference type="EMBL" id="CP011266">
    <property type="protein sequence ID" value="ALT68498.1"/>
    <property type="molecule type" value="Genomic_DNA"/>
</dbReference>
<evidence type="ECO:0000256" key="1">
    <source>
        <dbReference type="ARBA" id="ARBA00022741"/>
    </source>
</evidence>
<keyword evidence="1" id="KW-0547">Nucleotide-binding</keyword>
<protein>
    <submittedName>
        <fullName evidence="4">Hsp70 family protein with protein kinase domain</fullName>
    </submittedName>
</protein>
<dbReference type="Gene3D" id="1.10.510.10">
    <property type="entry name" value="Transferase(Phosphotransferase) domain 1"/>
    <property type="match status" value="1"/>
</dbReference>
<dbReference type="GO" id="GO:0005524">
    <property type="term" value="F:ATP binding"/>
    <property type="evidence" value="ECO:0007669"/>
    <property type="project" value="UniProtKB-KW"/>
</dbReference>
<dbReference type="GO" id="GO:0004672">
    <property type="term" value="F:protein kinase activity"/>
    <property type="evidence" value="ECO:0007669"/>
    <property type="project" value="InterPro"/>
</dbReference>
<dbReference type="Pfam" id="PF00069">
    <property type="entry name" value="Pkinase"/>
    <property type="match status" value="1"/>
</dbReference>
<dbReference type="PATRIC" id="fig|230361.4.peg.725"/>
<dbReference type="SMART" id="SM00220">
    <property type="entry name" value="S_TKc"/>
    <property type="match status" value="1"/>
</dbReference>
<dbReference type="Gene3D" id="3.30.420.40">
    <property type="match status" value="2"/>
</dbReference>
<dbReference type="Pfam" id="PF00012">
    <property type="entry name" value="HSP70"/>
    <property type="match status" value="1"/>
</dbReference>
<dbReference type="PROSITE" id="PS00329">
    <property type="entry name" value="HSP70_2"/>
    <property type="match status" value="1"/>
</dbReference>
<keyword evidence="4" id="KW-0418">Kinase</keyword>
<dbReference type="InterPro" id="IPR000719">
    <property type="entry name" value="Prot_kinase_dom"/>
</dbReference>
<dbReference type="InterPro" id="IPR018181">
    <property type="entry name" value="Heat_shock_70_CS"/>
</dbReference>
<reference evidence="4 5" key="1">
    <citation type="submission" date="2015-04" db="EMBL/GenBank/DDBJ databases">
        <title>The complete genome sequence of the rumen methanogen Methanobrevibacter millerae SM9.</title>
        <authorList>
            <person name="Leahy S.C."/>
            <person name="Kelly W.J."/>
            <person name="Pacheco D.M."/>
            <person name="Li D."/>
            <person name="Altermann E."/>
            <person name="Attwood G.T."/>
        </authorList>
    </citation>
    <scope>NUCLEOTIDE SEQUENCE [LARGE SCALE GENOMIC DNA]</scope>
    <source>
        <strain evidence="4 5">SM9</strain>
    </source>
</reference>
<dbReference type="KEGG" id="mmil:sm9_0701"/>